<feature type="compositionally biased region" description="Basic residues" evidence="1">
    <location>
        <begin position="16"/>
        <end position="25"/>
    </location>
</feature>
<evidence type="ECO:0000256" key="1">
    <source>
        <dbReference type="SAM" id="MobiDB-lite"/>
    </source>
</evidence>
<dbReference type="EMBL" id="JAPQKQ010000002">
    <property type="protein sequence ID" value="KAJ5207855.1"/>
    <property type="molecule type" value="Genomic_DNA"/>
</dbReference>
<evidence type="ECO:0000313" key="2">
    <source>
        <dbReference type="EMBL" id="KAJ5207855.1"/>
    </source>
</evidence>
<protein>
    <submittedName>
        <fullName evidence="2">Uncharacterized protein</fullName>
    </submittedName>
</protein>
<reference evidence="2" key="2">
    <citation type="journal article" date="2023" name="IMA Fungus">
        <title>Comparative genomic study of the Penicillium genus elucidates a diverse pangenome and 15 lateral gene transfer events.</title>
        <authorList>
            <person name="Petersen C."/>
            <person name="Sorensen T."/>
            <person name="Nielsen M.R."/>
            <person name="Sondergaard T.E."/>
            <person name="Sorensen J.L."/>
            <person name="Fitzpatrick D.A."/>
            <person name="Frisvad J.C."/>
            <person name="Nielsen K.L."/>
        </authorList>
    </citation>
    <scope>NUCLEOTIDE SEQUENCE</scope>
    <source>
        <strain evidence="2">IBT 20477</strain>
    </source>
</reference>
<evidence type="ECO:0000313" key="3">
    <source>
        <dbReference type="Proteomes" id="UP001150942"/>
    </source>
</evidence>
<keyword evidence="3" id="KW-1185">Reference proteome</keyword>
<gene>
    <name evidence="2" type="ORF">N7449_002234</name>
</gene>
<accession>A0A9W9MV02</accession>
<organism evidence="2 3">
    <name type="scientific">Penicillium cf. viridicatum</name>
    <dbReference type="NCBI Taxonomy" id="2972119"/>
    <lineage>
        <taxon>Eukaryota</taxon>
        <taxon>Fungi</taxon>
        <taxon>Dikarya</taxon>
        <taxon>Ascomycota</taxon>
        <taxon>Pezizomycotina</taxon>
        <taxon>Eurotiomycetes</taxon>
        <taxon>Eurotiomycetidae</taxon>
        <taxon>Eurotiales</taxon>
        <taxon>Aspergillaceae</taxon>
        <taxon>Penicillium</taxon>
    </lineage>
</organism>
<sequence>MCIANGTLGNGFAPPRGRRGRRSARRQCGPGPRRQHGCRHCYRPAASNLASGAVASGALAPGGSAIPPPVLRLSLLSLLARPPAAT</sequence>
<dbReference type="AlphaFoldDB" id="A0A9W9MV02"/>
<name>A0A9W9MV02_9EURO</name>
<reference evidence="2" key="1">
    <citation type="submission" date="2022-11" db="EMBL/GenBank/DDBJ databases">
        <authorList>
            <person name="Petersen C."/>
        </authorList>
    </citation>
    <scope>NUCLEOTIDE SEQUENCE</scope>
    <source>
        <strain evidence="2">IBT 20477</strain>
    </source>
</reference>
<dbReference type="Proteomes" id="UP001150942">
    <property type="component" value="Unassembled WGS sequence"/>
</dbReference>
<feature type="region of interest" description="Disordered" evidence="1">
    <location>
        <begin position="1"/>
        <end position="39"/>
    </location>
</feature>
<comment type="caution">
    <text evidence="2">The sequence shown here is derived from an EMBL/GenBank/DDBJ whole genome shotgun (WGS) entry which is preliminary data.</text>
</comment>
<proteinExistence type="predicted"/>